<protein>
    <recommendedName>
        <fullName evidence="3">RES domain-containing protein</fullName>
    </recommendedName>
</protein>
<sequence>MSFREDFYGKTVSELHAGNLRSGTPENRYSKLFPNERVSYWADSPQTSRAEVKYHNADNNLLTFWAYDDATSTFPTRADREPLIIIDGRNLEFNKILHKIESDQKLTSGEKNLIVQIASQYPDCLVYESLRREGGLNFLFFEKGFHKLSIREVRIRLSDYKGKNTNRIVCAGTSDYLPYPENYGMYFRPIAKTKMNLTYQKTEEYKNRSTIYK</sequence>
<keyword evidence="2" id="KW-1185">Reference proteome</keyword>
<gene>
    <name evidence="1" type="ORF">CG710_001575</name>
</gene>
<organism evidence="1 2">
    <name type="scientific">Lachnotalea glycerini</name>
    <dbReference type="NCBI Taxonomy" id="1763509"/>
    <lineage>
        <taxon>Bacteria</taxon>
        <taxon>Bacillati</taxon>
        <taxon>Bacillota</taxon>
        <taxon>Clostridia</taxon>
        <taxon>Lachnospirales</taxon>
        <taxon>Lachnospiraceae</taxon>
        <taxon>Lachnotalea</taxon>
    </lineage>
</organism>
<evidence type="ECO:0000313" key="2">
    <source>
        <dbReference type="Proteomes" id="UP000216411"/>
    </source>
</evidence>
<name>A0A371JKJ7_9FIRM</name>
<comment type="caution">
    <text evidence="1">The sequence shown here is derived from an EMBL/GenBank/DDBJ whole genome shotgun (WGS) entry which is preliminary data.</text>
</comment>
<evidence type="ECO:0000313" key="1">
    <source>
        <dbReference type="EMBL" id="RDY33240.1"/>
    </source>
</evidence>
<accession>A0A371JKJ7</accession>
<reference evidence="1 2" key="1">
    <citation type="journal article" date="2017" name="Genome Announc.">
        <title>Draft Genome Sequence of a Sporulating and Motile Strain of Lachnotalea glycerini Isolated from Water in Quebec City, Canada.</title>
        <authorList>
            <person name="Maheux A.F."/>
            <person name="Boudreau D.K."/>
            <person name="Berube E."/>
            <person name="Boissinot M."/>
            <person name="Raymond F."/>
            <person name="Brodeur S."/>
            <person name="Corbeil J."/>
            <person name="Isabel S."/>
            <person name="Omar R.F."/>
            <person name="Bergeron M.G."/>
        </authorList>
    </citation>
    <scope>NUCLEOTIDE SEQUENCE [LARGE SCALE GENOMIC DNA]</scope>
    <source>
        <strain evidence="1 2">CCRI-19302</strain>
    </source>
</reference>
<dbReference type="AlphaFoldDB" id="A0A371JKJ7"/>
<proteinExistence type="predicted"/>
<dbReference type="Proteomes" id="UP000216411">
    <property type="component" value="Unassembled WGS sequence"/>
</dbReference>
<dbReference type="OrthoDB" id="2065871at2"/>
<evidence type="ECO:0008006" key="3">
    <source>
        <dbReference type="Google" id="ProtNLM"/>
    </source>
</evidence>
<dbReference type="EMBL" id="NOKA02000001">
    <property type="protein sequence ID" value="RDY33240.1"/>
    <property type="molecule type" value="Genomic_DNA"/>
</dbReference>